<reference evidence="4" key="1">
    <citation type="journal article" date="2019" name="Int. J. Syst. Evol. Microbiol.">
        <title>The Global Catalogue of Microorganisms (GCM) 10K type strain sequencing project: providing services to taxonomists for standard genome sequencing and annotation.</title>
        <authorList>
            <consortium name="The Broad Institute Genomics Platform"/>
            <consortium name="The Broad Institute Genome Sequencing Center for Infectious Disease"/>
            <person name="Wu L."/>
            <person name="Ma J."/>
        </authorList>
    </citation>
    <scope>NUCLEOTIDE SEQUENCE [LARGE SCALE GENOMIC DNA]</scope>
    <source>
        <strain evidence="4">JCM 15914</strain>
    </source>
</reference>
<comment type="caution">
    <text evidence="3">The sequence shown here is derived from an EMBL/GenBank/DDBJ whole genome shotgun (WGS) entry which is preliminary data.</text>
</comment>
<evidence type="ECO:0008006" key="5">
    <source>
        <dbReference type="Google" id="ProtNLM"/>
    </source>
</evidence>
<evidence type="ECO:0000313" key="3">
    <source>
        <dbReference type="EMBL" id="GAA2109946.1"/>
    </source>
</evidence>
<keyword evidence="2" id="KW-1133">Transmembrane helix</keyword>
<keyword evidence="2" id="KW-0472">Membrane</keyword>
<keyword evidence="4" id="KW-1185">Reference proteome</keyword>
<proteinExistence type="predicted"/>
<name>A0ABP5J3N4_9MICC</name>
<feature type="region of interest" description="Disordered" evidence="1">
    <location>
        <begin position="118"/>
        <end position="147"/>
    </location>
</feature>
<feature type="transmembrane region" description="Helical" evidence="2">
    <location>
        <begin position="65"/>
        <end position="82"/>
    </location>
</feature>
<dbReference type="Proteomes" id="UP001500166">
    <property type="component" value="Unassembled WGS sequence"/>
</dbReference>
<dbReference type="RefSeq" id="WP_344223426.1">
    <property type="nucleotide sequence ID" value="NZ_BAAAQA010000003.1"/>
</dbReference>
<gene>
    <name evidence="3" type="ORF">GCM10009824_04210</name>
</gene>
<dbReference type="InterPro" id="IPR019099">
    <property type="entry name" value="Uncharacterised_PGPGW_TM"/>
</dbReference>
<accession>A0ABP5J3N4</accession>
<evidence type="ECO:0000256" key="1">
    <source>
        <dbReference type="SAM" id="MobiDB-lite"/>
    </source>
</evidence>
<dbReference type="Pfam" id="PF09656">
    <property type="entry name" value="PGPGW"/>
    <property type="match status" value="1"/>
</dbReference>
<feature type="compositionally biased region" description="Polar residues" evidence="1">
    <location>
        <begin position="131"/>
        <end position="147"/>
    </location>
</feature>
<protein>
    <recommendedName>
        <fullName evidence="5">TIGR02611 family protein</fullName>
    </recommendedName>
</protein>
<sequence length="147" mass="16776">MSSELHEEIRRGEEGGRIHRAVLRVRAFSNRHPALRVLHKGVVTVLGGVFVLLGIIMLVTPGPGWLAIFLGIGLWSTEFAWAHRLNQRVKRLALNAWRWWSNIVSEWRLRRARDKPHHLVQGPRHLRATAPDSNENSTGTTGFRSRS</sequence>
<organism evidence="3 4">
    <name type="scientific">Kocuria atrinae</name>
    <dbReference type="NCBI Taxonomy" id="592377"/>
    <lineage>
        <taxon>Bacteria</taxon>
        <taxon>Bacillati</taxon>
        <taxon>Actinomycetota</taxon>
        <taxon>Actinomycetes</taxon>
        <taxon>Micrococcales</taxon>
        <taxon>Micrococcaceae</taxon>
        <taxon>Kocuria</taxon>
    </lineage>
</organism>
<evidence type="ECO:0000313" key="4">
    <source>
        <dbReference type="Proteomes" id="UP001500166"/>
    </source>
</evidence>
<evidence type="ECO:0000256" key="2">
    <source>
        <dbReference type="SAM" id="Phobius"/>
    </source>
</evidence>
<feature type="transmembrane region" description="Helical" evidence="2">
    <location>
        <begin position="41"/>
        <end position="59"/>
    </location>
</feature>
<keyword evidence="2" id="KW-0812">Transmembrane</keyword>
<dbReference type="EMBL" id="BAAAQA010000003">
    <property type="protein sequence ID" value="GAA2109946.1"/>
    <property type="molecule type" value="Genomic_DNA"/>
</dbReference>